<sequence length="339" mass="38835">MNWLTQTVGLVPRGDYKKAQADFAQFAKAAKYRKLAIFRFNDAGESDDELQHRIWGIIAGVKRGDLVLHQYPTWNSKRYEEMFFQETSFKGATMGAYIQQIPALANPATAENFPLELLFRYHFIVAHTEKMRKKLRELGYDKPIFVSDFADYVHDFPVQDKKFLRQVIYYGNIGKKTKFLNWSNTTTLKVLGPNHSDVASSDSVKFTANPSLEVLPTYLNGGFGFLERDSRKTDDYAVLSFHDKLSLFLSSGLPVVVYDDFAYADFIVAHKLGFAISNINEIDAKMSQIDETAYADYLKNTAYFGELMRSGYFTSRLLQQLDGLEFFDQLDDGRMQLGF</sequence>
<name>A0A6A0B922_9LACT</name>
<dbReference type="InterPro" id="IPR058592">
    <property type="entry name" value="Gtf3_C"/>
</dbReference>
<reference evidence="4 5" key="1">
    <citation type="submission" date="2020-02" db="EMBL/GenBank/DDBJ databases">
        <title>Draft genome sequence of Lactococcus sp. Hs20B0-1.</title>
        <authorList>
            <person name="Noda S."/>
            <person name="Yuki M."/>
            <person name="Ohkuma M."/>
        </authorList>
    </citation>
    <scope>NUCLEOTIDE SEQUENCE [LARGE SCALE GENOMIC DNA]</scope>
    <source>
        <strain evidence="4 5">Hs20B0-1</strain>
    </source>
</reference>
<evidence type="ECO:0000256" key="1">
    <source>
        <dbReference type="ARBA" id="ARBA00022679"/>
    </source>
</evidence>
<protein>
    <submittedName>
        <fullName evidence="4">Beta-1,6-galactofuranosyltransferase</fullName>
    </submittedName>
</protein>
<organism evidence="4 5">
    <name type="scientific">Pseudolactococcus insecticola</name>
    <dbReference type="NCBI Taxonomy" id="2709158"/>
    <lineage>
        <taxon>Bacteria</taxon>
        <taxon>Bacillati</taxon>
        <taxon>Bacillota</taxon>
        <taxon>Bacilli</taxon>
        <taxon>Lactobacillales</taxon>
        <taxon>Streptococcaceae</taxon>
        <taxon>Pseudolactococcus</taxon>
    </lineage>
</organism>
<dbReference type="Gene3D" id="3.40.50.2000">
    <property type="entry name" value="Glycogen Phosphorylase B"/>
    <property type="match status" value="2"/>
</dbReference>
<keyword evidence="1 4" id="KW-0808">Transferase</keyword>
<dbReference type="GO" id="GO:0016740">
    <property type="term" value="F:transferase activity"/>
    <property type="evidence" value="ECO:0007669"/>
    <property type="project" value="UniProtKB-KW"/>
</dbReference>
<evidence type="ECO:0000259" key="2">
    <source>
        <dbReference type="Pfam" id="PF26334"/>
    </source>
</evidence>
<feature type="domain" description="Glucosyltransferase 3-like N-terminal" evidence="2">
    <location>
        <begin position="2"/>
        <end position="147"/>
    </location>
</feature>
<dbReference type="Proteomes" id="UP000475928">
    <property type="component" value="Unassembled WGS sequence"/>
</dbReference>
<feature type="domain" description="Glucosyltransferase 3-like C-terminal" evidence="3">
    <location>
        <begin position="167"/>
        <end position="320"/>
    </location>
</feature>
<dbReference type="RefSeq" id="WP_172356961.1">
    <property type="nucleotide sequence ID" value="NZ_BLLH01000007.1"/>
</dbReference>
<comment type="caution">
    <text evidence="4">The sequence shown here is derived from an EMBL/GenBank/DDBJ whole genome shotgun (WGS) entry which is preliminary data.</text>
</comment>
<accession>A0A6A0B922</accession>
<dbReference type="Pfam" id="PF26334">
    <property type="entry name" value="Gtf3_N"/>
    <property type="match status" value="1"/>
</dbReference>
<dbReference type="EMBL" id="BLLH01000007">
    <property type="protein sequence ID" value="GFH40951.1"/>
    <property type="molecule type" value="Genomic_DNA"/>
</dbReference>
<dbReference type="Pfam" id="PF26337">
    <property type="entry name" value="Gtf3_C"/>
    <property type="match status" value="1"/>
</dbReference>
<dbReference type="PIRSF" id="PIRSF007023">
    <property type="entry name" value="UDP-Galf_transf"/>
    <property type="match status" value="1"/>
</dbReference>
<proteinExistence type="predicted"/>
<evidence type="ECO:0000313" key="4">
    <source>
        <dbReference type="EMBL" id="GFH40951.1"/>
    </source>
</evidence>
<evidence type="ECO:0000259" key="3">
    <source>
        <dbReference type="Pfam" id="PF26337"/>
    </source>
</evidence>
<dbReference type="InterPro" id="IPR058591">
    <property type="entry name" value="Gtf3_N"/>
</dbReference>
<gene>
    <name evidence="4" type="ORF">Hs20B_13490</name>
</gene>
<dbReference type="AlphaFoldDB" id="A0A6A0B922"/>
<evidence type="ECO:0000313" key="5">
    <source>
        <dbReference type="Proteomes" id="UP000475928"/>
    </source>
</evidence>
<keyword evidence="5" id="KW-1185">Reference proteome</keyword>